<dbReference type="STRING" id="1416806.CAL12_25005"/>
<dbReference type="SUPFAM" id="SSF51735">
    <property type="entry name" value="NAD(P)-binding Rossmann-fold domains"/>
    <property type="match status" value="1"/>
</dbReference>
<comment type="similarity">
    <text evidence="1 2">Belongs to the short-chain dehydrogenases/reductases (SDR) family.</text>
</comment>
<dbReference type="PRINTS" id="PR00080">
    <property type="entry name" value="SDRFAMILY"/>
</dbReference>
<dbReference type="PRINTS" id="PR00081">
    <property type="entry name" value="GDHRDH"/>
</dbReference>
<reference evidence="3 4" key="1">
    <citation type="submission" date="2017-05" db="EMBL/GenBank/DDBJ databases">
        <title>Complete and WGS of Bordetella genogroups.</title>
        <authorList>
            <person name="Spilker T."/>
            <person name="LiPuma J."/>
        </authorList>
    </citation>
    <scope>NUCLEOTIDE SEQUENCE [LARGE SCALE GENOMIC DNA]</scope>
    <source>
        <strain evidence="3 4">AU19157</strain>
    </source>
</reference>
<dbReference type="GO" id="GO:0032787">
    <property type="term" value="P:monocarboxylic acid metabolic process"/>
    <property type="evidence" value="ECO:0007669"/>
    <property type="project" value="UniProtKB-ARBA"/>
</dbReference>
<dbReference type="PANTHER" id="PTHR42879:SF2">
    <property type="entry name" value="3-OXOACYL-[ACYL-CARRIER-PROTEIN] REDUCTASE FABG"/>
    <property type="match status" value="1"/>
</dbReference>
<organism evidence="3 4">
    <name type="scientific">Bordetella genomosp. 8</name>
    <dbReference type="NCBI Taxonomy" id="1416806"/>
    <lineage>
        <taxon>Bacteria</taxon>
        <taxon>Pseudomonadati</taxon>
        <taxon>Pseudomonadota</taxon>
        <taxon>Betaproteobacteria</taxon>
        <taxon>Burkholderiales</taxon>
        <taxon>Alcaligenaceae</taxon>
        <taxon>Bordetella</taxon>
    </lineage>
</organism>
<gene>
    <name evidence="3" type="ORF">CAL12_25005</name>
</gene>
<dbReference type="Pfam" id="PF00106">
    <property type="entry name" value="adh_short"/>
    <property type="match status" value="1"/>
</dbReference>
<evidence type="ECO:0000313" key="3">
    <source>
        <dbReference type="EMBL" id="ARP83745.1"/>
    </source>
</evidence>
<dbReference type="InterPro" id="IPR020904">
    <property type="entry name" value="Sc_DH/Rdtase_CS"/>
</dbReference>
<name>A0A1W6YRM6_9BORD</name>
<dbReference type="PROSITE" id="PS00061">
    <property type="entry name" value="ADH_SHORT"/>
    <property type="match status" value="1"/>
</dbReference>
<evidence type="ECO:0000256" key="1">
    <source>
        <dbReference type="ARBA" id="ARBA00006484"/>
    </source>
</evidence>
<dbReference type="Proteomes" id="UP000194151">
    <property type="component" value="Chromosome"/>
</dbReference>
<sequence length="281" mass="28491">MSAHDVSAAGAGAGDERADTSLAGRHALVTGGGRGIGLAIAERLLSDGAAVTLLGRDAASLEEATRALAQRHDATARVHWQAADVTDPDALADAFARAASASGPIGILVNNAGQARSERFDRTDAALWASMLAVNLTGTFHCIQAALPGMLAAGWGRIVNVASTAGLAGYAYVSAYCAAKHGVIGLTRALALETAAKGVTVNAVCPGYTDTDIVRDAVRNIVAKTGMDEAGARARLAERNPQGRLVQPREVAHAVAWLCQPGAGAINGQAIPVDGGEIMAG</sequence>
<dbReference type="Gene3D" id="3.40.50.720">
    <property type="entry name" value="NAD(P)-binding Rossmann-like Domain"/>
    <property type="match status" value="1"/>
</dbReference>
<dbReference type="AlphaFoldDB" id="A0A1W6YRM6"/>
<dbReference type="FunFam" id="3.40.50.720:FF:000084">
    <property type="entry name" value="Short-chain dehydrogenase reductase"/>
    <property type="match status" value="1"/>
</dbReference>
<dbReference type="CDD" id="cd05233">
    <property type="entry name" value="SDR_c"/>
    <property type="match status" value="1"/>
</dbReference>
<accession>A0A1W6YRM6</accession>
<dbReference type="RefSeq" id="WP_086067070.1">
    <property type="nucleotide sequence ID" value="NZ_CP021108.1"/>
</dbReference>
<evidence type="ECO:0000313" key="4">
    <source>
        <dbReference type="Proteomes" id="UP000194151"/>
    </source>
</evidence>
<dbReference type="InterPro" id="IPR050259">
    <property type="entry name" value="SDR"/>
</dbReference>
<dbReference type="InterPro" id="IPR002347">
    <property type="entry name" value="SDR_fam"/>
</dbReference>
<keyword evidence="4" id="KW-1185">Reference proteome</keyword>
<dbReference type="InterPro" id="IPR036291">
    <property type="entry name" value="NAD(P)-bd_dom_sf"/>
</dbReference>
<protein>
    <submittedName>
        <fullName evidence="3">3-hydroxyacyl-CoA dehydrogenase</fullName>
    </submittedName>
</protein>
<dbReference type="OrthoDB" id="9786435at2"/>
<dbReference type="PANTHER" id="PTHR42879">
    <property type="entry name" value="3-OXOACYL-(ACYL-CARRIER-PROTEIN) REDUCTASE"/>
    <property type="match status" value="1"/>
</dbReference>
<dbReference type="KEGG" id="bgv:CAL12_25005"/>
<proteinExistence type="inferred from homology"/>
<evidence type="ECO:0000256" key="2">
    <source>
        <dbReference type="RuleBase" id="RU000363"/>
    </source>
</evidence>
<dbReference type="EMBL" id="CP021108">
    <property type="protein sequence ID" value="ARP83745.1"/>
    <property type="molecule type" value="Genomic_DNA"/>
</dbReference>